<dbReference type="AlphaFoldDB" id="A0A1E8PUE9"/>
<comment type="caution">
    <text evidence="1">The sequence shown here is derived from an EMBL/GenBank/DDBJ whole genome shotgun (WGS) entry which is preliminary data.</text>
</comment>
<evidence type="ECO:0000313" key="1">
    <source>
        <dbReference type="EMBL" id="OFJ49826.1"/>
    </source>
</evidence>
<gene>
    <name evidence="1" type="ORF">BA896_014135</name>
</gene>
<name>A0A1E8PUE9_9BURK</name>
<accession>A0A1E8PUE9</accession>
<evidence type="ECO:0000313" key="2">
    <source>
        <dbReference type="Proteomes" id="UP000092634"/>
    </source>
</evidence>
<reference evidence="1 2" key="1">
    <citation type="submission" date="2016-10" db="EMBL/GenBank/DDBJ databases">
        <title>Updated version of Genome Assembly of Janthinobacterium lividum ERGS5:01.</title>
        <authorList>
            <person name="Kumar R."/>
            <person name="Acharya V."/>
            <person name="Singh D."/>
        </authorList>
    </citation>
    <scope>NUCLEOTIDE SEQUENCE [LARGE SCALE GENOMIC DNA]</scope>
    <source>
        <strain evidence="1 2">ERGS5:01</strain>
    </source>
</reference>
<organism evidence="1 2">
    <name type="scientific">Janthinobacterium lividum</name>
    <dbReference type="NCBI Taxonomy" id="29581"/>
    <lineage>
        <taxon>Bacteria</taxon>
        <taxon>Pseudomonadati</taxon>
        <taxon>Pseudomonadota</taxon>
        <taxon>Betaproteobacteria</taxon>
        <taxon>Burkholderiales</taxon>
        <taxon>Oxalobacteraceae</taxon>
        <taxon>Janthinobacterium</taxon>
    </lineage>
</organism>
<protein>
    <submittedName>
        <fullName evidence="1">Uncharacterized protein</fullName>
    </submittedName>
</protein>
<dbReference type="EMBL" id="MAQB02000001">
    <property type="protein sequence ID" value="OFJ49826.1"/>
    <property type="molecule type" value="Genomic_DNA"/>
</dbReference>
<proteinExistence type="predicted"/>
<sequence>MGMALGEQEAVQENFMLENQGLELVQLPEKGMTVKKSDTAGGGGLALSAWANCQADALHLGLASYCRAAARGVFSCGSLLLTDQKRALPVEIR</sequence>
<dbReference type="Proteomes" id="UP000092634">
    <property type="component" value="Unassembled WGS sequence"/>
</dbReference>